<gene>
    <name evidence="7" type="ORF">SAMN05216215_101375</name>
</gene>
<dbReference type="RefSeq" id="WP_093266195.1">
    <property type="nucleotide sequence ID" value="NZ_FNOK01000013.1"/>
</dbReference>
<dbReference type="PANTHER" id="PTHR43557">
    <property type="entry name" value="APOPTOSIS-INDUCING FACTOR 1"/>
    <property type="match status" value="1"/>
</dbReference>
<dbReference type="PANTHER" id="PTHR43557:SF2">
    <property type="entry name" value="RIESKE DOMAIN-CONTAINING PROTEIN-RELATED"/>
    <property type="match status" value="1"/>
</dbReference>
<dbReference type="EMBL" id="FNOK01000013">
    <property type="protein sequence ID" value="SDX64758.1"/>
    <property type="molecule type" value="Genomic_DNA"/>
</dbReference>
<dbReference type="InterPro" id="IPR036188">
    <property type="entry name" value="FAD/NAD-bd_sf"/>
</dbReference>
<evidence type="ECO:0000256" key="2">
    <source>
        <dbReference type="ARBA" id="ARBA00022630"/>
    </source>
</evidence>
<dbReference type="SUPFAM" id="SSF55424">
    <property type="entry name" value="FAD/NAD-linked reductases, dimerisation (C-terminal) domain"/>
    <property type="match status" value="1"/>
</dbReference>
<dbReference type="InterPro" id="IPR023753">
    <property type="entry name" value="FAD/NAD-binding_dom"/>
</dbReference>
<keyword evidence="4" id="KW-0560">Oxidoreductase</keyword>
<evidence type="ECO:0000256" key="1">
    <source>
        <dbReference type="ARBA" id="ARBA00001974"/>
    </source>
</evidence>
<name>A0A1H3DF45_9PSEU</name>
<dbReference type="AlphaFoldDB" id="A0A1H3DF45"/>
<dbReference type="SUPFAM" id="SSF51905">
    <property type="entry name" value="FAD/NAD(P)-binding domain"/>
    <property type="match status" value="2"/>
</dbReference>
<proteinExistence type="predicted"/>
<dbReference type="InterPro" id="IPR016156">
    <property type="entry name" value="FAD/NAD-linked_Rdtase_dimer_sf"/>
</dbReference>
<dbReference type="Gene3D" id="3.50.50.60">
    <property type="entry name" value="FAD/NAD(P)-binding domain"/>
    <property type="match status" value="2"/>
</dbReference>
<dbReference type="STRING" id="418495.SAMN05216215_101375"/>
<evidence type="ECO:0000313" key="8">
    <source>
        <dbReference type="Proteomes" id="UP000199529"/>
    </source>
</evidence>
<evidence type="ECO:0000259" key="6">
    <source>
        <dbReference type="Pfam" id="PF14759"/>
    </source>
</evidence>
<evidence type="ECO:0000256" key="3">
    <source>
        <dbReference type="ARBA" id="ARBA00022827"/>
    </source>
</evidence>
<comment type="cofactor">
    <cofactor evidence="1">
        <name>FAD</name>
        <dbReference type="ChEBI" id="CHEBI:57692"/>
    </cofactor>
</comment>
<sequence>MTVPDDVLIVGASVGGLTVTEALRRKGFTGRIKVVGEEPRPPYDRPPLSKEVLIGRWSAEAVHLRPAGGLDELGVDWLLGHRAEQLRLDTRTVVLDRGKALSYGALVIATGLVPRRPAGFAEAHTLRTLDDALRLRKELQNALRVAVIGAGVLGCEVAAACCALGKQVTLIEPGPAPMALQLGTELGGHVAALHESRGVRLRTGVGAARLISEDGKTSGVELTSGEVVEADLAVLAAGSAPATGWLVDSGLRLDDGVCCDDSLRAAEDVYAVGDVARWHEPGTGTAARLETRTNATEQALIVAENILGGDRRYSPIPYFWSDQHDTKIQVHGVIAPHARIRIAEGDPREGRFLALAEDDDGVTAAIGWNHPRGVRTARRTLRNPLPVGGNR</sequence>
<evidence type="ECO:0000259" key="5">
    <source>
        <dbReference type="Pfam" id="PF07992"/>
    </source>
</evidence>
<dbReference type="GO" id="GO:0016651">
    <property type="term" value="F:oxidoreductase activity, acting on NAD(P)H"/>
    <property type="evidence" value="ECO:0007669"/>
    <property type="project" value="TreeGrafter"/>
</dbReference>
<feature type="domain" description="Reductase C-terminal" evidence="6">
    <location>
        <begin position="318"/>
        <end position="383"/>
    </location>
</feature>
<keyword evidence="2" id="KW-0285">Flavoprotein</keyword>
<keyword evidence="8" id="KW-1185">Reference proteome</keyword>
<evidence type="ECO:0000256" key="4">
    <source>
        <dbReference type="ARBA" id="ARBA00023002"/>
    </source>
</evidence>
<organism evidence="7 8">
    <name type="scientific">Saccharopolyspora shandongensis</name>
    <dbReference type="NCBI Taxonomy" id="418495"/>
    <lineage>
        <taxon>Bacteria</taxon>
        <taxon>Bacillati</taxon>
        <taxon>Actinomycetota</taxon>
        <taxon>Actinomycetes</taxon>
        <taxon>Pseudonocardiales</taxon>
        <taxon>Pseudonocardiaceae</taxon>
        <taxon>Saccharopolyspora</taxon>
    </lineage>
</organism>
<keyword evidence="3" id="KW-0274">FAD</keyword>
<evidence type="ECO:0000313" key="7">
    <source>
        <dbReference type="EMBL" id="SDX64758.1"/>
    </source>
</evidence>
<dbReference type="Pfam" id="PF14759">
    <property type="entry name" value="Reductase_C"/>
    <property type="match status" value="1"/>
</dbReference>
<dbReference type="Gene3D" id="3.30.390.30">
    <property type="match status" value="1"/>
</dbReference>
<dbReference type="GO" id="GO:0005737">
    <property type="term" value="C:cytoplasm"/>
    <property type="evidence" value="ECO:0007669"/>
    <property type="project" value="TreeGrafter"/>
</dbReference>
<dbReference type="InterPro" id="IPR028202">
    <property type="entry name" value="Reductase_C"/>
</dbReference>
<accession>A0A1H3DF45</accession>
<dbReference type="OrthoDB" id="4475657at2"/>
<reference evidence="8" key="1">
    <citation type="submission" date="2016-10" db="EMBL/GenBank/DDBJ databases">
        <authorList>
            <person name="Varghese N."/>
            <person name="Submissions S."/>
        </authorList>
    </citation>
    <scope>NUCLEOTIDE SEQUENCE [LARGE SCALE GENOMIC DNA]</scope>
    <source>
        <strain evidence="8">CGMCC 4.3530</strain>
    </source>
</reference>
<protein>
    <submittedName>
        <fullName evidence="7">Reductase C-terminal</fullName>
    </submittedName>
</protein>
<dbReference type="Pfam" id="PF07992">
    <property type="entry name" value="Pyr_redox_2"/>
    <property type="match status" value="1"/>
</dbReference>
<dbReference type="InterPro" id="IPR050446">
    <property type="entry name" value="FAD-oxidoreductase/Apoptosis"/>
</dbReference>
<dbReference type="PRINTS" id="PR00368">
    <property type="entry name" value="FADPNR"/>
</dbReference>
<dbReference type="PRINTS" id="PR00411">
    <property type="entry name" value="PNDRDTASEI"/>
</dbReference>
<dbReference type="Proteomes" id="UP000199529">
    <property type="component" value="Unassembled WGS sequence"/>
</dbReference>
<feature type="domain" description="FAD/NAD(P)-binding" evidence="5">
    <location>
        <begin position="6"/>
        <end position="299"/>
    </location>
</feature>